<dbReference type="Gene3D" id="3.90.190.20">
    <property type="entry name" value="Mur ligase, C-terminal domain"/>
    <property type="match status" value="1"/>
</dbReference>
<dbReference type="Pfam" id="PF02875">
    <property type="entry name" value="Mur_ligase_C"/>
    <property type="match status" value="1"/>
</dbReference>
<dbReference type="SUPFAM" id="SSF53623">
    <property type="entry name" value="MurD-like peptide ligases, catalytic domain"/>
    <property type="match status" value="1"/>
</dbReference>
<dbReference type="PANTHER" id="PTHR11136">
    <property type="entry name" value="FOLYLPOLYGLUTAMATE SYNTHASE-RELATED"/>
    <property type="match status" value="1"/>
</dbReference>
<dbReference type="PANTHER" id="PTHR11136:SF0">
    <property type="entry name" value="DIHYDROFOLATE SYNTHETASE-RELATED"/>
    <property type="match status" value="1"/>
</dbReference>
<evidence type="ECO:0000256" key="1">
    <source>
        <dbReference type="ARBA" id="ARBA00008276"/>
    </source>
</evidence>
<keyword evidence="6" id="KW-0460">Magnesium</keyword>
<evidence type="ECO:0000256" key="6">
    <source>
        <dbReference type="ARBA" id="ARBA00022842"/>
    </source>
</evidence>
<dbReference type="AlphaFoldDB" id="A0A381P3L3"/>
<evidence type="ECO:0000259" key="7">
    <source>
        <dbReference type="Pfam" id="PF02875"/>
    </source>
</evidence>
<dbReference type="InterPro" id="IPR004101">
    <property type="entry name" value="Mur_ligase_C"/>
</dbReference>
<evidence type="ECO:0000256" key="3">
    <source>
        <dbReference type="ARBA" id="ARBA00022723"/>
    </source>
</evidence>
<keyword evidence="5" id="KW-0067">ATP-binding</keyword>
<evidence type="ECO:0000259" key="8">
    <source>
        <dbReference type="Pfam" id="PF08245"/>
    </source>
</evidence>
<reference evidence="9" key="1">
    <citation type="submission" date="2018-05" db="EMBL/GenBank/DDBJ databases">
        <authorList>
            <person name="Lanie J.A."/>
            <person name="Ng W.-L."/>
            <person name="Kazmierczak K.M."/>
            <person name="Andrzejewski T.M."/>
            <person name="Davidsen T.M."/>
            <person name="Wayne K.J."/>
            <person name="Tettelin H."/>
            <person name="Glass J.I."/>
            <person name="Rusch D."/>
            <person name="Podicherti R."/>
            <person name="Tsui H.-C.T."/>
            <person name="Winkler M.E."/>
        </authorList>
    </citation>
    <scope>NUCLEOTIDE SEQUENCE</scope>
</reference>
<dbReference type="GO" id="GO:0046872">
    <property type="term" value="F:metal ion binding"/>
    <property type="evidence" value="ECO:0007669"/>
    <property type="project" value="UniProtKB-KW"/>
</dbReference>
<dbReference type="InterPro" id="IPR001645">
    <property type="entry name" value="Folylpolyglutamate_synth"/>
</dbReference>
<accession>A0A381P3L3</accession>
<dbReference type="GO" id="GO:0004326">
    <property type="term" value="F:tetrahydrofolylpolyglutamate synthase activity"/>
    <property type="evidence" value="ECO:0007669"/>
    <property type="project" value="InterPro"/>
</dbReference>
<dbReference type="EMBL" id="UINC01000810">
    <property type="protein sequence ID" value="SUZ61522.1"/>
    <property type="molecule type" value="Genomic_DNA"/>
</dbReference>
<name>A0A381P3L3_9ZZZZ</name>
<dbReference type="PIRSF" id="PIRSF001563">
    <property type="entry name" value="Folylpolyglu_synth"/>
    <property type="match status" value="1"/>
</dbReference>
<keyword evidence="2" id="KW-0436">Ligase</keyword>
<keyword evidence="3" id="KW-0479">Metal-binding</keyword>
<comment type="similarity">
    <text evidence="1">Belongs to the folylpolyglutamate synthase family.</text>
</comment>
<dbReference type="GO" id="GO:0005524">
    <property type="term" value="F:ATP binding"/>
    <property type="evidence" value="ECO:0007669"/>
    <property type="project" value="UniProtKB-KW"/>
</dbReference>
<dbReference type="GO" id="GO:0005737">
    <property type="term" value="C:cytoplasm"/>
    <property type="evidence" value="ECO:0007669"/>
    <property type="project" value="TreeGrafter"/>
</dbReference>
<dbReference type="PROSITE" id="PS01012">
    <property type="entry name" value="FOLYLPOLYGLU_SYNT_2"/>
    <property type="match status" value="1"/>
</dbReference>
<dbReference type="SUPFAM" id="SSF53244">
    <property type="entry name" value="MurD-like peptide ligases, peptide-binding domain"/>
    <property type="match status" value="1"/>
</dbReference>
<dbReference type="Pfam" id="PF08245">
    <property type="entry name" value="Mur_ligase_M"/>
    <property type="match status" value="1"/>
</dbReference>
<feature type="domain" description="Mur ligase C-terminal" evidence="7">
    <location>
        <begin position="265"/>
        <end position="379"/>
    </location>
</feature>
<dbReference type="NCBIfam" id="TIGR01499">
    <property type="entry name" value="folC"/>
    <property type="match status" value="1"/>
</dbReference>
<organism evidence="9">
    <name type="scientific">marine metagenome</name>
    <dbReference type="NCBI Taxonomy" id="408172"/>
    <lineage>
        <taxon>unclassified sequences</taxon>
        <taxon>metagenomes</taxon>
        <taxon>ecological metagenomes</taxon>
    </lineage>
</organism>
<gene>
    <name evidence="9" type="ORF">METZ01_LOCUS14376</name>
</gene>
<evidence type="ECO:0000256" key="2">
    <source>
        <dbReference type="ARBA" id="ARBA00022598"/>
    </source>
</evidence>
<evidence type="ECO:0000313" key="9">
    <source>
        <dbReference type="EMBL" id="SUZ61522.1"/>
    </source>
</evidence>
<dbReference type="Gene3D" id="3.40.1190.10">
    <property type="entry name" value="Mur-like, catalytic domain"/>
    <property type="match status" value="1"/>
</dbReference>
<feature type="domain" description="Mur ligase central" evidence="8">
    <location>
        <begin position="13"/>
        <end position="231"/>
    </location>
</feature>
<protein>
    <submittedName>
        <fullName evidence="9">Uncharacterized protein</fullName>
    </submittedName>
</protein>
<proteinExistence type="inferred from homology"/>
<dbReference type="InterPro" id="IPR036565">
    <property type="entry name" value="Mur-like_cat_sf"/>
</dbReference>
<keyword evidence="4" id="KW-0547">Nucleotide-binding</keyword>
<dbReference type="GO" id="GO:0008841">
    <property type="term" value="F:dihydrofolate synthase activity"/>
    <property type="evidence" value="ECO:0007669"/>
    <property type="project" value="TreeGrafter"/>
</dbReference>
<evidence type="ECO:0000256" key="4">
    <source>
        <dbReference type="ARBA" id="ARBA00022741"/>
    </source>
</evidence>
<dbReference type="InterPro" id="IPR013221">
    <property type="entry name" value="Mur_ligase_cen"/>
</dbReference>
<evidence type="ECO:0000256" key="5">
    <source>
        <dbReference type="ARBA" id="ARBA00022840"/>
    </source>
</evidence>
<sequence>MGDPHRSYRTIHVGGTNGKGSVTATLAAVLETAGFRTGCYTSPHLCSFRERIRVAGNPLTQDRALDLAEELMNVPEICGLTFFEAATVLGLYAFEREDVEVAVIEVGLGGRLDATNVISPEITGITNVALDHSAYLGNSLIGIAREKLGIVKPGIPLVTTEPDKGLLEIFREVTRDIGSPCLKATEPAPDRIGVSPDRTRFTLETNAWGQIEIETPLVGRHQATNAALAVEMLQHMPEDLRPELETLRAGIATVEHHGRNQIEVIDGRVWFFDVAHNVAGMDSLIDTIDSLDLPRPLVALVAVLGDKDWRSMLSSLLSRMDSALLTQPPSAPLDRRWKPEDAFQTLEKIAQLRIEEDFEQALIQARSEAGQGTVLVTGSVHTVGSALKILKREPLRGESC</sequence>
<dbReference type="InterPro" id="IPR036615">
    <property type="entry name" value="Mur_ligase_C_dom_sf"/>
</dbReference>
<dbReference type="InterPro" id="IPR018109">
    <property type="entry name" value="Folylpolyglutamate_synth_CS"/>
</dbReference>